<gene>
    <name evidence="2" type="ORF">GCM10011343_12840</name>
</gene>
<keyword evidence="3" id="KW-1185">Reference proteome</keyword>
<dbReference type="EMBL" id="BMFG01000004">
    <property type="protein sequence ID" value="GGD24092.1"/>
    <property type="molecule type" value="Genomic_DNA"/>
</dbReference>
<keyword evidence="1" id="KW-0472">Membrane</keyword>
<reference evidence="2" key="1">
    <citation type="journal article" date="2014" name="Int. J. Syst. Evol. Microbiol.">
        <title>Complete genome sequence of Corynebacterium casei LMG S-19264T (=DSM 44701T), isolated from a smear-ripened cheese.</title>
        <authorList>
            <consortium name="US DOE Joint Genome Institute (JGI-PGF)"/>
            <person name="Walter F."/>
            <person name="Albersmeier A."/>
            <person name="Kalinowski J."/>
            <person name="Ruckert C."/>
        </authorList>
    </citation>
    <scope>NUCLEOTIDE SEQUENCE</scope>
    <source>
        <strain evidence="2">CGMCC 1.12506</strain>
    </source>
</reference>
<evidence type="ECO:0000313" key="2">
    <source>
        <dbReference type="EMBL" id="GGD24092.1"/>
    </source>
</evidence>
<accession>A0A917DBZ1</accession>
<dbReference type="Proteomes" id="UP000625735">
    <property type="component" value="Unassembled WGS sequence"/>
</dbReference>
<evidence type="ECO:0000256" key="1">
    <source>
        <dbReference type="SAM" id="Phobius"/>
    </source>
</evidence>
<dbReference type="AlphaFoldDB" id="A0A917DBZ1"/>
<name>A0A917DBZ1_9FLAO</name>
<evidence type="ECO:0000313" key="3">
    <source>
        <dbReference type="Proteomes" id="UP000625735"/>
    </source>
</evidence>
<feature type="transmembrane region" description="Helical" evidence="1">
    <location>
        <begin position="41"/>
        <end position="60"/>
    </location>
</feature>
<sequence length="165" mass="19286">MKLILERNLDFRQFQNLIILTFITMMILLGMLNSVESNSYIFIKFVLIFLNILFVAILFTKKGLLFEKGKLFVCIFLLGFTVKKNLIKTSEFKEITLQKGKLSTNYAYSFDIKEFHNWEPDLNHSVTGFTIGMINENQKQKILMLTKPEKTKLAINFIVENTNLE</sequence>
<organism evidence="2 3">
    <name type="scientific">Flavobacterium orientale</name>
    <dbReference type="NCBI Taxonomy" id="1756020"/>
    <lineage>
        <taxon>Bacteria</taxon>
        <taxon>Pseudomonadati</taxon>
        <taxon>Bacteroidota</taxon>
        <taxon>Flavobacteriia</taxon>
        <taxon>Flavobacteriales</taxon>
        <taxon>Flavobacteriaceae</taxon>
        <taxon>Flavobacterium</taxon>
    </lineage>
</organism>
<keyword evidence="1" id="KW-1133">Transmembrane helix</keyword>
<keyword evidence="1" id="KW-0812">Transmembrane</keyword>
<proteinExistence type="predicted"/>
<evidence type="ECO:0008006" key="4">
    <source>
        <dbReference type="Google" id="ProtNLM"/>
    </source>
</evidence>
<dbReference type="RefSeq" id="WP_188361724.1">
    <property type="nucleotide sequence ID" value="NZ_BMFG01000004.1"/>
</dbReference>
<comment type="caution">
    <text evidence="2">The sequence shown here is derived from an EMBL/GenBank/DDBJ whole genome shotgun (WGS) entry which is preliminary data.</text>
</comment>
<feature type="transmembrane region" description="Helical" evidence="1">
    <location>
        <begin position="16"/>
        <end position="35"/>
    </location>
</feature>
<protein>
    <recommendedName>
        <fullName evidence="4">PH domain-containing protein</fullName>
    </recommendedName>
</protein>
<reference evidence="2" key="2">
    <citation type="submission" date="2020-09" db="EMBL/GenBank/DDBJ databases">
        <authorList>
            <person name="Sun Q."/>
            <person name="Zhou Y."/>
        </authorList>
    </citation>
    <scope>NUCLEOTIDE SEQUENCE</scope>
    <source>
        <strain evidence="2">CGMCC 1.12506</strain>
    </source>
</reference>